<keyword evidence="3" id="KW-1185">Reference proteome</keyword>
<dbReference type="InterPro" id="IPR037873">
    <property type="entry name" value="BamE-like"/>
</dbReference>
<dbReference type="Pfam" id="PF11399">
    <property type="entry name" value="DUF3192"/>
    <property type="match status" value="1"/>
</dbReference>
<dbReference type="InterPro" id="IPR021534">
    <property type="entry name" value="DUF3192"/>
</dbReference>
<reference evidence="3" key="1">
    <citation type="journal article" date="2019" name="Int. J. Syst. Evol. Microbiol.">
        <title>The Global Catalogue of Microorganisms (GCM) 10K type strain sequencing project: providing services to taxonomists for standard genome sequencing and annotation.</title>
        <authorList>
            <consortium name="The Broad Institute Genomics Platform"/>
            <consortium name="The Broad Institute Genome Sequencing Center for Infectious Disease"/>
            <person name="Wu L."/>
            <person name="Ma J."/>
        </authorList>
    </citation>
    <scope>NUCLEOTIDE SEQUENCE [LARGE SCALE GENOMIC DNA]</scope>
    <source>
        <strain evidence="3">KCTC 52473</strain>
    </source>
</reference>
<dbReference type="Proteomes" id="UP001595478">
    <property type="component" value="Unassembled WGS sequence"/>
</dbReference>
<comment type="caution">
    <text evidence="2">The sequence shown here is derived from an EMBL/GenBank/DDBJ whole genome shotgun (WGS) entry which is preliminary data.</text>
</comment>
<protein>
    <submittedName>
        <fullName evidence="2">DUF3192 domain-containing protein</fullName>
    </submittedName>
</protein>
<accession>A0ABV7FPA6</accession>
<dbReference type="PROSITE" id="PS51257">
    <property type="entry name" value="PROKAR_LIPOPROTEIN"/>
    <property type="match status" value="1"/>
</dbReference>
<evidence type="ECO:0000313" key="3">
    <source>
        <dbReference type="Proteomes" id="UP001595478"/>
    </source>
</evidence>
<organism evidence="2 3">
    <name type="scientific">Agaribacter flavus</name>
    <dbReference type="NCBI Taxonomy" id="1902781"/>
    <lineage>
        <taxon>Bacteria</taxon>
        <taxon>Pseudomonadati</taxon>
        <taxon>Pseudomonadota</taxon>
        <taxon>Gammaproteobacteria</taxon>
        <taxon>Alteromonadales</taxon>
        <taxon>Alteromonadaceae</taxon>
        <taxon>Agaribacter</taxon>
    </lineage>
</organism>
<evidence type="ECO:0000256" key="1">
    <source>
        <dbReference type="ARBA" id="ARBA00022729"/>
    </source>
</evidence>
<dbReference type="RefSeq" id="WP_376920050.1">
    <property type="nucleotide sequence ID" value="NZ_JBHRSW010000015.1"/>
</dbReference>
<dbReference type="EMBL" id="JBHRSW010000015">
    <property type="protein sequence ID" value="MFC3121920.1"/>
    <property type="molecule type" value="Genomic_DNA"/>
</dbReference>
<evidence type="ECO:0000313" key="2">
    <source>
        <dbReference type="EMBL" id="MFC3121920.1"/>
    </source>
</evidence>
<gene>
    <name evidence="2" type="ORF">ACFOHL_09835</name>
</gene>
<dbReference type="Gene3D" id="3.30.1450.10">
    <property type="match status" value="1"/>
</dbReference>
<sequence length="122" mass="13697">MSKVVIAGLASLFILQGCVISVNDDDFERGSHYHNEQKREKKNRDYISDLAIGTNEHSVKGALGTPDFNELLVKNEQQYKILYYRTQRTHSDGKTTKDECTPLLFKNGELVGYGDTALSGLQ</sequence>
<name>A0ABV7FPA6_9ALTE</name>
<keyword evidence="1" id="KW-0732">Signal</keyword>
<proteinExistence type="predicted"/>